<accession>A0A2L1U0P3</accession>
<dbReference type="AlphaFoldDB" id="A0A2L1U0P3"/>
<dbReference type="Proteomes" id="UP000239833">
    <property type="component" value="Chromosome"/>
</dbReference>
<protein>
    <submittedName>
        <fullName evidence="1">Uncharacterized protein</fullName>
    </submittedName>
</protein>
<gene>
    <name evidence="1" type="ORF">ERICIII_02335</name>
</gene>
<dbReference type="EMBL" id="CP019655">
    <property type="protein sequence ID" value="AVF26495.1"/>
    <property type="molecule type" value="Genomic_DNA"/>
</dbReference>
<proteinExistence type="predicted"/>
<reference evidence="2" key="1">
    <citation type="submission" date="2017-02" db="EMBL/GenBank/DDBJ databases">
        <title>Delineation of Paenibacillus larvae strains originating from foulbrood outbreaks.</title>
        <authorList>
            <person name="Beims H."/>
            <person name="Bunk B."/>
            <person name="Sproeer C."/>
            <person name="Mohr K.I."/>
            <person name="Pradella S."/>
            <person name="Guenther G."/>
            <person name="Rohde M."/>
            <person name="von der Ohe W."/>
            <person name="Steinert M."/>
        </authorList>
    </citation>
    <scope>NUCLEOTIDE SEQUENCE [LARGE SCALE GENOMIC DNA]</scope>
    <source>
        <strain evidence="2">Eric_III</strain>
    </source>
</reference>
<evidence type="ECO:0000313" key="2">
    <source>
        <dbReference type="Proteomes" id="UP000239833"/>
    </source>
</evidence>
<sequence length="68" mass="8177">MSANEIVDRFLNYLEVSRRDIDISLLNDLIRNHQLKVRWENVTKILDYERGYLTNEFLPPLRNTLIES</sequence>
<evidence type="ECO:0000313" key="1">
    <source>
        <dbReference type="EMBL" id="AVF26495.1"/>
    </source>
</evidence>
<name>A0A2L1U0P3_9BACL</name>
<organism evidence="1 2">
    <name type="scientific">Paenibacillus larvae subsp. larvae</name>
    <dbReference type="NCBI Taxonomy" id="147375"/>
    <lineage>
        <taxon>Bacteria</taxon>
        <taxon>Bacillati</taxon>
        <taxon>Bacillota</taxon>
        <taxon>Bacilli</taxon>
        <taxon>Bacillales</taxon>
        <taxon>Paenibacillaceae</taxon>
        <taxon>Paenibacillus</taxon>
    </lineage>
</organism>